<gene>
    <name evidence="6" type="ORF">SAMN04489834_0726</name>
</gene>
<keyword evidence="2" id="KW-0378">Hydrolase</keyword>
<evidence type="ECO:0000313" key="7">
    <source>
        <dbReference type="Proteomes" id="UP000181956"/>
    </source>
</evidence>
<dbReference type="GO" id="GO:0016052">
    <property type="term" value="P:carbohydrate catabolic process"/>
    <property type="evidence" value="ECO:0007669"/>
    <property type="project" value="TreeGrafter"/>
</dbReference>
<evidence type="ECO:0000256" key="5">
    <source>
        <dbReference type="SAM" id="MobiDB-lite"/>
    </source>
</evidence>
<evidence type="ECO:0000256" key="2">
    <source>
        <dbReference type="ARBA" id="ARBA00022801"/>
    </source>
</evidence>
<dbReference type="PRINTS" id="PR00131">
    <property type="entry name" value="GLHYDRLASE1"/>
</dbReference>
<dbReference type="GO" id="GO:0005829">
    <property type="term" value="C:cytosol"/>
    <property type="evidence" value="ECO:0007669"/>
    <property type="project" value="TreeGrafter"/>
</dbReference>
<dbReference type="GO" id="GO:0008422">
    <property type="term" value="F:beta-glucosidase activity"/>
    <property type="evidence" value="ECO:0007669"/>
    <property type="project" value="TreeGrafter"/>
</dbReference>
<dbReference type="Gene3D" id="3.20.20.80">
    <property type="entry name" value="Glycosidases"/>
    <property type="match status" value="1"/>
</dbReference>
<dbReference type="SUPFAM" id="SSF51445">
    <property type="entry name" value="(Trans)glycosidases"/>
    <property type="match status" value="1"/>
</dbReference>
<accession>A0A1H1NX25</accession>
<sequence>MYESPEQANNEGMSNLRAPQGDAGSARHFPADFLFGAATAAGQSDGAADDVALMSEIGLQAYRFSSSWARVCPSGGPPEPRHIDAYSRLVDELLSAGVMPWLTLYRGELPQPLAERGGWANRDTAHRFADYASGLHAALGDRVPVWLTLGEPWGPGGLDLAEGPAAPHHRLLAHGLAAEALREQDSEIRLGVTLNLTAALPADPRSAGDLDAARRVDAQFNRASLDPIFRASYPEDFLEDAAGIRLQQHVHAGDLEKIAQPIDLLGVNYYLGATASEPAGAPPTPGVGDPTRMPSPPLPWSPLTAIDWAVRPDGLRETLVQVEAEYTGPAHVELFVTENGAVTDDTVEPDGVVDDAERTAFLRAHLGAVLDAEATGVDVRGYFYCSLLDTAEAVQSAEGCSGLVHLDQSGRRTLKRSGSEYRHIIAARALSA</sequence>
<comment type="similarity">
    <text evidence="1 4">Belongs to the glycosyl hydrolase 1 family.</text>
</comment>
<reference evidence="7" key="1">
    <citation type="submission" date="2016-10" db="EMBL/GenBank/DDBJ databases">
        <authorList>
            <person name="Varghese N."/>
            <person name="Submissions S."/>
        </authorList>
    </citation>
    <scope>NUCLEOTIDE SEQUENCE [LARGE SCALE GENOMIC DNA]</scope>
    <source>
        <strain evidence="7">DSM 21772</strain>
    </source>
</reference>
<evidence type="ECO:0000256" key="3">
    <source>
        <dbReference type="ARBA" id="ARBA00023295"/>
    </source>
</evidence>
<keyword evidence="3" id="KW-0326">Glycosidase</keyword>
<feature type="compositionally biased region" description="Polar residues" evidence="5">
    <location>
        <begin position="1"/>
        <end position="13"/>
    </location>
</feature>
<name>A0A1H1NX25_9MICO</name>
<proteinExistence type="inferred from homology"/>
<dbReference type="PANTHER" id="PTHR10353:SF36">
    <property type="entry name" value="LP05116P"/>
    <property type="match status" value="1"/>
</dbReference>
<protein>
    <submittedName>
        <fullName evidence="6">Beta-glucosidase</fullName>
    </submittedName>
</protein>
<dbReference type="Pfam" id="PF00232">
    <property type="entry name" value="Glyco_hydro_1"/>
    <property type="match status" value="1"/>
</dbReference>
<dbReference type="AlphaFoldDB" id="A0A1H1NX25"/>
<evidence type="ECO:0000256" key="4">
    <source>
        <dbReference type="RuleBase" id="RU003690"/>
    </source>
</evidence>
<dbReference type="InterPro" id="IPR017853">
    <property type="entry name" value="GH"/>
</dbReference>
<evidence type="ECO:0000256" key="1">
    <source>
        <dbReference type="ARBA" id="ARBA00010838"/>
    </source>
</evidence>
<evidence type="ECO:0000313" key="6">
    <source>
        <dbReference type="EMBL" id="SDS02909.1"/>
    </source>
</evidence>
<dbReference type="STRING" id="412690.SAMN04489834_0726"/>
<feature type="region of interest" description="Disordered" evidence="5">
    <location>
        <begin position="1"/>
        <end position="24"/>
    </location>
</feature>
<dbReference type="EMBL" id="LT629742">
    <property type="protein sequence ID" value="SDS02909.1"/>
    <property type="molecule type" value="Genomic_DNA"/>
</dbReference>
<dbReference type="PANTHER" id="PTHR10353">
    <property type="entry name" value="GLYCOSYL HYDROLASE"/>
    <property type="match status" value="1"/>
</dbReference>
<organism evidence="6 7">
    <name type="scientific">Microterricola viridarii</name>
    <dbReference type="NCBI Taxonomy" id="412690"/>
    <lineage>
        <taxon>Bacteria</taxon>
        <taxon>Bacillati</taxon>
        <taxon>Actinomycetota</taxon>
        <taxon>Actinomycetes</taxon>
        <taxon>Micrococcales</taxon>
        <taxon>Microbacteriaceae</taxon>
        <taxon>Microterricola</taxon>
    </lineage>
</organism>
<dbReference type="InterPro" id="IPR001360">
    <property type="entry name" value="Glyco_hydro_1"/>
</dbReference>
<dbReference type="Proteomes" id="UP000181956">
    <property type="component" value="Chromosome I"/>
</dbReference>
<keyword evidence="7" id="KW-1185">Reference proteome</keyword>